<evidence type="ECO:0000256" key="1">
    <source>
        <dbReference type="ARBA" id="ARBA00005495"/>
    </source>
</evidence>
<dbReference type="Pfam" id="PF04828">
    <property type="entry name" value="GFA"/>
    <property type="match status" value="1"/>
</dbReference>
<keyword evidence="8" id="KW-1185">Reference proteome</keyword>
<dbReference type="PANTHER" id="PTHR33337">
    <property type="entry name" value="GFA DOMAIN-CONTAINING PROTEIN"/>
    <property type="match status" value="1"/>
</dbReference>
<comment type="similarity">
    <text evidence="1">Belongs to the Gfa family.</text>
</comment>
<dbReference type="InterPro" id="IPR006913">
    <property type="entry name" value="CENP-V/GFA"/>
</dbReference>
<reference evidence="7" key="1">
    <citation type="submission" date="2022-12" db="EMBL/GenBank/DDBJ databases">
        <authorList>
            <person name="Petersen C."/>
        </authorList>
    </citation>
    <scope>NUCLEOTIDE SEQUENCE</scope>
    <source>
        <strain evidence="7">IBT 29677</strain>
    </source>
</reference>
<dbReference type="EMBL" id="JAPZBU010000006">
    <property type="protein sequence ID" value="KAJ5398249.1"/>
    <property type="molecule type" value="Genomic_DNA"/>
</dbReference>
<evidence type="ECO:0000256" key="2">
    <source>
        <dbReference type="ARBA" id="ARBA00022723"/>
    </source>
</evidence>
<dbReference type="InterPro" id="IPR011057">
    <property type="entry name" value="Mss4-like_sf"/>
</dbReference>
<dbReference type="PANTHER" id="PTHR33337:SF40">
    <property type="entry name" value="CENP-V_GFA DOMAIN-CONTAINING PROTEIN-RELATED"/>
    <property type="match status" value="1"/>
</dbReference>
<keyword evidence="2" id="KW-0479">Metal-binding</keyword>
<evidence type="ECO:0000313" key="7">
    <source>
        <dbReference type="EMBL" id="KAJ5398249.1"/>
    </source>
</evidence>
<dbReference type="PROSITE" id="PS51891">
    <property type="entry name" value="CENP_V_GFA"/>
    <property type="match status" value="1"/>
</dbReference>
<comment type="caution">
    <text evidence="7">The sequence shown here is derived from an EMBL/GenBank/DDBJ whole genome shotgun (WGS) entry which is preliminary data.</text>
</comment>
<evidence type="ECO:0000313" key="8">
    <source>
        <dbReference type="Proteomes" id="UP001147747"/>
    </source>
</evidence>
<dbReference type="SUPFAM" id="SSF51316">
    <property type="entry name" value="Mss4-like"/>
    <property type="match status" value="1"/>
</dbReference>
<dbReference type="RefSeq" id="XP_056490301.1">
    <property type="nucleotide sequence ID" value="XM_056630999.1"/>
</dbReference>
<dbReference type="GO" id="GO:0016846">
    <property type="term" value="F:carbon-sulfur lyase activity"/>
    <property type="evidence" value="ECO:0007669"/>
    <property type="project" value="InterPro"/>
</dbReference>
<dbReference type="Proteomes" id="UP001147747">
    <property type="component" value="Unassembled WGS sequence"/>
</dbReference>
<keyword evidence="4" id="KW-0456">Lyase</keyword>
<protein>
    <recommendedName>
        <fullName evidence="6">CENP-V/GFA domain-containing protein</fullName>
    </recommendedName>
</protein>
<evidence type="ECO:0000256" key="5">
    <source>
        <dbReference type="SAM" id="MobiDB-lite"/>
    </source>
</evidence>
<dbReference type="GeneID" id="81369979"/>
<sequence length="205" mass="23706">MAEMGFLEPEAPLPTPAVTNNPPENTLEKESWKHRPPYNRQSHEEEGPVKLRAFCQCRKISYILRQEKPLDAKFCHCRGCQVMHGAPFQWAAIFHKKDISFNTGSCGLNFYSSSKNSQDYHTPTKVSCAFCHTLIMDEGRNVCLLFPQLIEFEGSVEQQKKQRELFKPTCHIFYEQRIMDITDGITKWSAMNDQSDRLDDSGRRI</sequence>
<evidence type="ECO:0000259" key="6">
    <source>
        <dbReference type="PROSITE" id="PS51891"/>
    </source>
</evidence>
<dbReference type="Gene3D" id="3.90.1590.10">
    <property type="entry name" value="glutathione-dependent formaldehyde- activating enzyme (gfa)"/>
    <property type="match status" value="1"/>
</dbReference>
<keyword evidence="3" id="KW-0862">Zinc</keyword>
<gene>
    <name evidence="7" type="ORF">N7509_006362</name>
</gene>
<dbReference type="GO" id="GO:0046872">
    <property type="term" value="F:metal ion binding"/>
    <property type="evidence" value="ECO:0007669"/>
    <property type="project" value="UniProtKB-KW"/>
</dbReference>
<evidence type="ECO:0000256" key="4">
    <source>
        <dbReference type="ARBA" id="ARBA00023239"/>
    </source>
</evidence>
<accession>A0A9W9W3X5</accession>
<proteinExistence type="inferred from homology"/>
<dbReference type="OrthoDB" id="9970124at2759"/>
<feature type="region of interest" description="Disordered" evidence="5">
    <location>
        <begin position="1"/>
        <end position="44"/>
    </location>
</feature>
<dbReference type="AlphaFoldDB" id="A0A9W9W3X5"/>
<feature type="domain" description="CENP-V/GFA" evidence="6">
    <location>
        <begin position="51"/>
        <end position="175"/>
    </location>
</feature>
<reference evidence="7" key="2">
    <citation type="journal article" date="2023" name="IMA Fungus">
        <title>Comparative genomic study of the Penicillium genus elucidates a diverse pangenome and 15 lateral gene transfer events.</title>
        <authorList>
            <person name="Petersen C."/>
            <person name="Sorensen T."/>
            <person name="Nielsen M.R."/>
            <person name="Sondergaard T.E."/>
            <person name="Sorensen J.L."/>
            <person name="Fitzpatrick D.A."/>
            <person name="Frisvad J.C."/>
            <person name="Nielsen K.L."/>
        </authorList>
    </citation>
    <scope>NUCLEOTIDE SEQUENCE</scope>
    <source>
        <strain evidence="7">IBT 29677</strain>
    </source>
</reference>
<name>A0A9W9W3X5_9EURO</name>
<evidence type="ECO:0000256" key="3">
    <source>
        <dbReference type="ARBA" id="ARBA00022833"/>
    </source>
</evidence>
<organism evidence="7 8">
    <name type="scientific">Penicillium cosmopolitanum</name>
    <dbReference type="NCBI Taxonomy" id="1131564"/>
    <lineage>
        <taxon>Eukaryota</taxon>
        <taxon>Fungi</taxon>
        <taxon>Dikarya</taxon>
        <taxon>Ascomycota</taxon>
        <taxon>Pezizomycotina</taxon>
        <taxon>Eurotiomycetes</taxon>
        <taxon>Eurotiomycetidae</taxon>
        <taxon>Eurotiales</taxon>
        <taxon>Aspergillaceae</taxon>
        <taxon>Penicillium</taxon>
    </lineage>
</organism>